<dbReference type="InterPro" id="IPR050275">
    <property type="entry name" value="PGM_Phosphatase"/>
</dbReference>
<reference evidence="1 2" key="1">
    <citation type="submission" date="2019-10" db="EMBL/GenBank/DDBJ databases">
        <title>Isolation, Identification of Microvirga thermotolerans HR1, a novel thermophilic bacterium and Comparative Genomics of the genus Microvirga.</title>
        <authorList>
            <person name="Li J."/>
            <person name="Zhang W."/>
            <person name="Lin M."/>
            <person name="Wang J."/>
        </authorList>
    </citation>
    <scope>NUCLEOTIDE SEQUENCE [LARGE SCALE GENOMIC DNA]</scope>
    <source>
        <strain evidence="1 2">HR1</strain>
    </source>
</reference>
<name>A0A5P9K131_9HYPH</name>
<dbReference type="GO" id="GO:0016791">
    <property type="term" value="F:phosphatase activity"/>
    <property type="evidence" value="ECO:0007669"/>
    <property type="project" value="TreeGrafter"/>
</dbReference>
<dbReference type="SUPFAM" id="SSF53254">
    <property type="entry name" value="Phosphoglycerate mutase-like"/>
    <property type="match status" value="1"/>
</dbReference>
<evidence type="ECO:0000313" key="2">
    <source>
        <dbReference type="Proteomes" id="UP000325614"/>
    </source>
</evidence>
<dbReference type="Gene3D" id="3.40.50.1240">
    <property type="entry name" value="Phosphoglycerate mutase-like"/>
    <property type="match status" value="1"/>
</dbReference>
<dbReference type="AlphaFoldDB" id="A0A5P9K131"/>
<protein>
    <submittedName>
        <fullName evidence="1">Histidine phosphatase family protein</fullName>
    </submittedName>
</protein>
<dbReference type="KEGG" id="mico:GDR74_16170"/>
<dbReference type="RefSeq" id="WP_152587260.1">
    <property type="nucleotide sequence ID" value="NZ_CP045423.1"/>
</dbReference>
<dbReference type="InterPro" id="IPR029033">
    <property type="entry name" value="His_PPase_superfam"/>
</dbReference>
<dbReference type="EMBL" id="CP045423">
    <property type="protein sequence ID" value="QFU17626.1"/>
    <property type="molecule type" value="Genomic_DNA"/>
</dbReference>
<evidence type="ECO:0000313" key="1">
    <source>
        <dbReference type="EMBL" id="QFU17626.1"/>
    </source>
</evidence>
<dbReference type="CDD" id="cd07067">
    <property type="entry name" value="HP_PGM_like"/>
    <property type="match status" value="1"/>
</dbReference>
<dbReference type="Pfam" id="PF00300">
    <property type="entry name" value="His_Phos_1"/>
    <property type="match status" value="1"/>
</dbReference>
<gene>
    <name evidence="1" type="ORF">GDR74_16170</name>
</gene>
<dbReference type="InterPro" id="IPR013078">
    <property type="entry name" value="His_Pase_superF_clade-1"/>
</dbReference>
<dbReference type="PANTHER" id="PTHR48100:SF59">
    <property type="entry name" value="ADENOSYLCOBALAMIN_ALPHA-RIBAZOLE PHOSPHATASE"/>
    <property type="match status" value="1"/>
</dbReference>
<proteinExistence type="predicted"/>
<keyword evidence="2" id="KW-1185">Reference proteome</keyword>
<sequence>MTTTFFLIRHAAHDQVGDVLCGRMPGVALSDGGRRQAEALAQRLSREPIVSVYTSPVERASETARPIADALGVSLVVDERISEIDVGAWAGQRFDALEGNPLWHVWNRARSVARPPSGETMLEVQARIVEAMERLRQAHSGGTVALVSHADVIKAALLYHLGLSVDAHDRIEISPASISTIVVGDWGAKLLHLNEVTAL</sequence>
<dbReference type="Proteomes" id="UP000325614">
    <property type="component" value="Chromosome"/>
</dbReference>
<dbReference type="GO" id="GO:0005737">
    <property type="term" value="C:cytoplasm"/>
    <property type="evidence" value="ECO:0007669"/>
    <property type="project" value="TreeGrafter"/>
</dbReference>
<dbReference type="SMART" id="SM00855">
    <property type="entry name" value="PGAM"/>
    <property type="match status" value="1"/>
</dbReference>
<organism evidence="1 2">
    <name type="scientific">Microvirga thermotolerans</name>
    <dbReference type="NCBI Taxonomy" id="2651334"/>
    <lineage>
        <taxon>Bacteria</taxon>
        <taxon>Pseudomonadati</taxon>
        <taxon>Pseudomonadota</taxon>
        <taxon>Alphaproteobacteria</taxon>
        <taxon>Hyphomicrobiales</taxon>
        <taxon>Methylobacteriaceae</taxon>
        <taxon>Microvirga</taxon>
    </lineage>
</organism>
<dbReference type="PANTHER" id="PTHR48100">
    <property type="entry name" value="BROAD-SPECIFICITY PHOSPHATASE YOR283W-RELATED"/>
    <property type="match status" value="1"/>
</dbReference>
<accession>A0A5P9K131</accession>